<evidence type="ECO:0000313" key="4">
    <source>
        <dbReference type="WBParaSite" id="jg6948"/>
    </source>
</evidence>
<keyword evidence="3" id="KW-1185">Reference proteome</keyword>
<dbReference type="AlphaFoldDB" id="A0A915EKT2"/>
<reference evidence="4" key="1">
    <citation type="submission" date="2022-11" db="UniProtKB">
        <authorList>
            <consortium name="WormBaseParasite"/>
        </authorList>
    </citation>
    <scope>IDENTIFICATION</scope>
</reference>
<feature type="compositionally biased region" description="Low complexity" evidence="2">
    <location>
        <begin position="941"/>
        <end position="953"/>
    </location>
</feature>
<feature type="region of interest" description="Disordered" evidence="2">
    <location>
        <begin position="783"/>
        <end position="809"/>
    </location>
</feature>
<evidence type="ECO:0000313" key="3">
    <source>
        <dbReference type="Proteomes" id="UP000887574"/>
    </source>
</evidence>
<dbReference type="Proteomes" id="UP000887574">
    <property type="component" value="Unplaced"/>
</dbReference>
<feature type="region of interest" description="Disordered" evidence="2">
    <location>
        <begin position="1"/>
        <end position="73"/>
    </location>
</feature>
<feature type="region of interest" description="Disordered" evidence="2">
    <location>
        <begin position="930"/>
        <end position="953"/>
    </location>
</feature>
<organism evidence="3 4">
    <name type="scientific">Ditylenchus dipsaci</name>
    <dbReference type="NCBI Taxonomy" id="166011"/>
    <lineage>
        <taxon>Eukaryota</taxon>
        <taxon>Metazoa</taxon>
        <taxon>Ecdysozoa</taxon>
        <taxon>Nematoda</taxon>
        <taxon>Chromadorea</taxon>
        <taxon>Rhabditida</taxon>
        <taxon>Tylenchina</taxon>
        <taxon>Tylenchomorpha</taxon>
        <taxon>Sphaerularioidea</taxon>
        <taxon>Anguinidae</taxon>
        <taxon>Anguininae</taxon>
        <taxon>Ditylenchus</taxon>
    </lineage>
</organism>
<feature type="region of interest" description="Disordered" evidence="2">
    <location>
        <begin position="99"/>
        <end position="160"/>
    </location>
</feature>
<protein>
    <submittedName>
        <fullName evidence="4">Uncharacterized protein</fullName>
    </submittedName>
</protein>
<feature type="coiled-coil region" evidence="1">
    <location>
        <begin position="343"/>
        <end position="384"/>
    </location>
</feature>
<dbReference type="WBParaSite" id="jg6948">
    <property type="protein sequence ID" value="jg6948"/>
    <property type="gene ID" value="jg6948"/>
</dbReference>
<feature type="compositionally biased region" description="Polar residues" evidence="2">
    <location>
        <begin position="1"/>
        <end position="17"/>
    </location>
</feature>
<feature type="compositionally biased region" description="Basic and acidic residues" evidence="2">
    <location>
        <begin position="18"/>
        <end position="27"/>
    </location>
</feature>
<feature type="compositionally biased region" description="Basic residues" evidence="2">
    <location>
        <begin position="106"/>
        <end position="116"/>
    </location>
</feature>
<name>A0A915EKT2_9BILA</name>
<evidence type="ECO:0000256" key="1">
    <source>
        <dbReference type="SAM" id="Coils"/>
    </source>
</evidence>
<feature type="compositionally biased region" description="Polar residues" evidence="2">
    <location>
        <begin position="751"/>
        <end position="763"/>
    </location>
</feature>
<feature type="compositionally biased region" description="Low complexity" evidence="2">
    <location>
        <begin position="126"/>
        <end position="142"/>
    </location>
</feature>
<evidence type="ECO:0000256" key="2">
    <source>
        <dbReference type="SAM" id="MobiDB-lite"/>
    </source>
</evidence>
<proteinExistence type="predicted"/>
<keyword evidence="1" id="KW-0175">Coiled coil</keyword>
<feature type="region of interest" description="Disordered" evidence="2">
    <location>
        <begin position="749"/>
        <end position="768"/>
    </location>
</feature>
<feature type="compositionally biased region" description="Polar residues" evidence="2">
    <location>
        <begin position="29"/>
        <end position="53"/>
    </location>
</feature>
<feature type="compositionally biased region" description="Polar residues" evidence="2">
    <location>
        <begin position="783"/>
        <end position="805"/>
    </location>
</feature>
<accession>A0A915EKT2</accession>
<sequence length="967" mass="108325">MSSGSSSGIFNQRSNTMEARHGARERLSSPPQKDSLTVSSYSADLSSDTLSSYNRRKSTPKAPPLVLPEEMDSEMESNVFHEVALPGYPREIEAIEKEEIYQSGNRSRRSMTRRSSRSQLSATDFSSLSEHTSPSSASASSSVEPNDHMTSSRSSFRADWAAKKTRQVTASFTCRTNFWCGQSVSLKKRKRKISGTDTCNPLANAEKRYSAIYMRENKDARTKHQSEIMFESTDLENWTEKIAATSVESMDRVVKRHPQLNSKINSTSNNCAKGACERKLRPKSMIYLDPTKIPATSSCFKGKAKSCKSVNNSEHMSSSREASQSRNAFEIDDELLLHYRHENGQLKNEIQLLKTRNNRLIDQLREKSMQMSVMQSQKNQLEIEAINASFREHSTYHEACLEQVERLQRENFSLLQLQAADPGQMLKTKIDLMPSYDALYSFTMGIVKKLGQLRKMLVEKSCRVNQTELELMNIQSSLLLTHAQVERLRLQVSIETCKPMSAKRPASFHGESFLDHLAKSELCFLLPLKLHGSRVQQQQKFQNSPNIDSLVEANEQNIEVEFLRLFDYARCLSKICEESPPVHHTKQFNRACCLPVESVIHYRNGRGTVSPMNSPIINDRKLVCAADPSKLSPIVHRLGGYCRDTRRTSKYQKSKFGAKRPMSWIDPSTKSNIYSKGEDDYKFSSKENTPNSSPLLNLHKLSNLFGRGKSAGLSSTNDINVWRSPSTTPILTRRVPLIGSPKQLKERKLVKQSSLQNKNSAQESAAAKQPLYDNYNTIGSFQLPSNKNQSHSASIFSRGGSTSLEPNPVDNSLKRAIGMPTGFSSQHRPMPSAPPISLIHSAISKLPQPSSSGGQPRKAAHYDGECLLRNETCWALDQHLLSQLLCNLVPFLFVKCLVLASNLREEHLLENKQQKAENNGTASYEAANLGSRLPKPALTPSNSSAAAAKKAGSSWLSRLRLNSTRKT</sequence>